<dbReference type="GeneID" id="19983423"/>
<dbReference type="EMBL" id="KB822705">
    <property type="protein sequence ID" value="ETI23133.1"/>
    <property type="molecule type" value="Genomic_DNA"/>
</dbReference>
<dbReference type="RefSeq" id="XP_008727488.1">
    <property type="nucleotide sequence ID" value="XM_008729266.1"/>
</dbReference>
<organism evidence="2 3">
    <name type="scientific">Cladophialophora carrionii CBS 160.54</name>
    <dbReference type="NCBI Taxonomy" id="1279043"/>
    <lineage>
        <taxon>Eukaryota</taxon>
        <taxon>Fungi</taxon>
        <taxon>Dikarya</taxon>
        <taxon>Ascomycota</taxon>
        <taxon>Pezizomycotina</taxon>
        <taxon>Eurotiomycetes</taxon>
        <taxon>Chaetothyriomycetidae</taxon>
        <taxon>Chaetothyriales</taxon>
        <taxon>Herpotrichiellaceae</taxon>
        <taxon>Cladophialophora</taxon>
    </lineage>
</organism>
<feature type="region of interest" description="Disordered" evidence="1">
    <location>
        <begin position="270"/>
        <end position="302"/>
    </location>
</feature>
<protein>
    <submittedName>
        <fullName evidence="2">Uncharacterized protein</fullName>
    </submittedName>
</protein>
<sequence length="436" mass="48297">MRTSTADGSVAPLSKADQALAVMSRTKVTASQHIMVLSLPSRKQQWPNPEESIDAARCFHLLNDRFQDRIVPYKWWGVKGPALAAYLEIDETLHHFLSSRDDFFEGERKTHLFHSAGCYMVGRKASSARPCIAIGCESKVYCQRATAALQHEQWWLNFTSKYPGFRLVEVRNAPRPRSLGNETRHLARTDTLKPLEVYTSHATSSLYGAPFYAADEEADVLTLRAVIGGVVFLGGYAYGLTVAHAVQKTVIPDDQEPDVDEEDGQTYFTFLDDDDADEEPNGADEEPDDADEEPDDAFDSDAMSMESFGSTRESIPMRSTPRLAANASRRLGYVKFESSRTADDSLDWALISLENGSTLVEQVCAPPSQEDSDRAARLVTDVRGPPWESIHAEAIRGVSGVPEEAYVSGAPEYIRLPDSKQFAKVYAVRLSSEIGE</sequence>
<evidence type="ECO:0000313" key="2">
    <source>
        <dbReference type="EMBL" id="ETI23133.1"/>
    </source>
</evidence>
<feature type="compositionally biased region" description="Acidic residues" evidence="1">
    <location>
        <begin position="271"/>
        <end position="299"/>
    </location>
</feature>
<evidence type="ECO:0000256" key="1">
    <source>
        <dbReference type="SAM" id="MobiDB-lite"/>
    </source>
</evidence>
<evidence type="ECO:0000313" key="3">
    <source>
        <dbReference type="Proteomes" id="UP000030678"/>
    </source>
</evidence>
<proteinExistence type="predicted"/>
<dbReference type="HOGENOM" id="CLU_628503_0_0_1"/>
<dbReference type="AlphaFoldDB" id="V9DA06"/>
<reference evidence="2 3" key="1">
    <citation type="submission" date="2013-03" db="EMBL/GenBank/DDBJ databases">
        <title>The Genome Sequence of Cladophialophora carrionii CBS 160.54.</title>
        <authorList>
            <consortium name="The Broad Institute Genomics Platform"/>
            <person name="Cuomo C."/>
            <person name="de Hoog S."/>
            <person name="Gorbushina A."/>
            <person name="Walker B."/>
            <person name="Young S.K."/>
            <person name="Zeng Q."/>
            <person name="Gargeya S."/>
            <person name="Fitzgerald M."/>
            <person name="Haas B."/>
            <person name="Abouelleil A."/>
            <person name="Allen A.W."/>
            <person name="Alvarado L."/>
            <person name="Arachchi H.M."/>
            <person name="Berlin A.M."/>
            <person name="Chapman S.B."/>
            <person name="Gainer-Dewar J."/>
            <person name="Goldberg J."/>
            <person name="Griggs A."/>
            <person name="Gujja S."/>
            <person name="Hansen M."/>
            <person name="Howarth C."/>
            <person name="Imamovic A."/>
            <person name="Ireland A."/>
            <person name="Larimer J."/>
            <person name="McCowan C."/>
            <person name="Murphy C."/>
            <person name="Pearson M."/>
            <person name="Poon T.W."/>
            <person name="Priest M."/>
            <person name="Roberts A."/>
            <person name="Saif S."/>
            <person name="Shea T."/>
            <person name="Sisk P."/>
            <person name="Sykes S."/>
            <person name="Wortman J."/>
            <person name="Nusbaum C."/>
            <person name="Birren B."/>
        </authorList>
    </citation>
    <scope>NUCLEOTIDE SEQUENCE [LARGE SCALE GENOMIC DNA]</scope>
    <source>
        <strain evidence="2 3">CBS 160.54</strain>
    </source>
</reference>
<dbReference type="VEuPathDB" id="FungiDB:G647_04930"/>
<gene>
    <name evidence="2" type="ORF">G647_04930</name>
</gene>
<name>V9DA06_9EURO</name>
<accession>V9DA06</accession>
<dbReference type="Proteomes" id="UP000030678">
    <property type="component" value="Unassembled WGS sequence"/>
</dbReference>